<dbReference type="EMBL" id="JACAZE010000001">
    <property type="protein sequence ID" value="KAF7322281.1"/>
    <property type="molecule type" value="Genomic_DNA"/>
</dbReference>
<keyword evidence="3" id="KW-1185">Reference proteome</keyword>
<keyword evidence="1" id="KW-0732">Signal</keyword>
<proteinExistence type="predicted"/>
<dbReference type="Proteomes" id="UP000613580">
    <property type="component" value="Unassembled WGS sequence"/>
</dbReference>
<gene>
    <name evidence="2" type="ORF">HMN09_00005500</name>
</gene>
<feature type="signal peptide" evidence="1">
    <location>
        <begin position="1"/>
        <end position="23"/>
    </location>
</feature>
<feature type="chain" id="PRO_5034643932" evidence="1">
    <location>
        <begin position="24"/>
        <end position="195"/>
    </location>
</feature>
<comment type="caution">
    <text evidence="2">The sequence shown here is derived from an EMBL/GenBank/DDBJ whole genome shotgun (WGS) entry which is preliminary data.</text>
</comment>
<dbReference type="OrthoDB" id="4991875at2759"/>
<reference evidence="2" key="1">
    <citation type="submission" date="2020-05" db="EMBL/GenBank/DDBJ databases">
        <title>Mycena genomes resolve the evolution of fungal bioluminescence.</title>
        <authorList>
            <person name="Tsai I.J."/>
        </authorList>
    </citation>
    <scope>NUCLEOTIDE SEQUENCE</scope>
    <source>
        <strain evidence="2">110903Hualien_Pintung</strain>
    </source>
</reference>
<accession>A0A8H6TS21</accession>
<evidence type="ECO:0000313" key="3">
    <source>
        <dbReference type="Proteomes" id="UP000613580"/>
    </source>
</evidence>
<sequence>MPFSSFFVKLSLGLALGTIFAAGAPMQVNVGVAPLAGLVPGEYSASALGTDAAGHTTYALEIDVVEALVASTSGAASGQAMQTSWKETATIVAGENYISQTMDVLDVPGTTQTVGYECTINGGMASCDGYNPSNAQVPTGVVLTTTIPTAGFEQLTLDAHVNAGISMQRPPSMSMVATTAALGLMFSTVVVQLLV</sequence>
<dbReference type="AlphaFoldDB" id="A0A8H6TS21"/>
<name>A0A8H6TS21_MYCCL</name>
<evidence type="ECO:0000256" key="1">
    <source>
        <dbReference type="SAM" id="SignalP"/>
    </source>
</evidence>
<organism evidence="2 3">
    <name type="scientific">Mycena chlorophos</name>
    <name type="common">Agaric fungus</name>
    <name type="synonym">Agaricus chlorophos</name>
    <dbReference type="NCBI Taxonomy" id="658473"/>
    <lineage>
        <taxon>Eukaryota</taxon>
        <taxon>Fungi</taxon>
        <taxon>Dikarya</taxon>
        <taxon>Basidiomycota</taxon>
        <taxon>Agaricomycotina</taxon>
        <taxon>Agaricomycetes</taxon>
        <taxon>Agaricomycetidae</taxon>
        <taxon>Agaricales</taxon>
        <taxon>Marasmiineae</taxon>
        <taxon>Mycenaceae</taxon>
        <taxon>Mycena</taxon>
    </lineage>
</organism>
<evidence type="ECO:0000313" key="2">
    <source>
        <dbReference type="EMBL" id="KAF7322281.1"/>
    </source>
</evidence>
<protein>
    <submittedName>
        <fullName evidence="2">Uncharacterized protein</fullName>
    </submittedName>
</protein>